<feature type="transmembrane region" description="Helical" evidence="1">
    <location>
        <begin position="323"/>
        <end position="340"/>
    </location>
</feature>
<feature type="transmembrane region" description="Helical" evidence="1">
    <location>
        <begin position="81"/>
        <end position="101"/>
    </location>
</feature>
<proteinExistence type="predicted"/>
<feature type="transmembrane region" description="Helical" evidence="1">
    <location>
        <begin position="252"/>
        <end position="276"/>
    </location>
</feature>
<dbReference type="OrthoDB" id="9973287at2"/>
<organism evidence="2 3">
    <name type="scientific">Chlorobium ferrooxidans DSM 13031</name>
    <dbReference type="NCBI Taxonomy" id="377431"/>
    <lineage>
        <taxon>Bacteria</taxon>
        <taxon>Pseudomonadati</taxon>
        <taxon>Chlorobiota</taxon>
        <taxon>Chlorobiia</taxon>
        <taxon>Chlorobiales</taxon>
        <taxon>Chlorobiaceae</taxon>
        <taxon>Chlorobium/Pelodictyon group</taxon>
        <taxon>Chlorobium</taxon>
    </lineage>
</organism>
<reference evidence="2 3" key="2">
    <citation type="submission" date="2006-07" db="EMBL/GenBank/DDBJ databases">
        <title>Sequencing of the draft genome and assembly of Chlorobium ferroxidans DSM 13031.</title>
        <authorList>
            <consortium name="US DOE Joint Genome Institute (JGI-PGF)"/>
            <person name="Copeland A."/>
            <person name="Lucas S."/>
            <person name="Lapidus A."/>
            <person name="Barry K."/>
            <person name="Glavina del Rio T."/>
            <person name="Dalin E."/>
            <person name="Tice H."/>
            <person name="Bruce D."/>
            <person name="Pitluck S."/>
            <person name="Richardson P."/>
        </authorList>
    </citation>
    <scope>NUCLEOTIDE SEQUENCE [LARGE SCALE GENOMIC DNA]</scope>
    <source>
        <strain evidence="2 3">DSM 13031</strain>
    </source>
</reference>
<dbReference type="EMBL" id="AASE01000002">
    <property type="protein sequence ID" value="EAT59770.1"/>
    <property type="molecule type" value="Genomic_DNA"/>
</dbReference>
<keyword evidence="1" id="KW-0472">Membrane</keyword>
<dbReference type="Proteomes" id="UP000004162">
    <property type="component" value="Unassembled WGS sequence"/>
</dbReference>
<feature type="transmembrane region" description="Helical" evidence="1">
    <location>
        <begin position="158"/>
        <end position="184"/>
    </location>
</feature>
<reference evidence="2 3" key="1">
    <citation type="submission" date="2006-07" db="EMBL/GenBank/DDBJ databases">
        <title>Annotation of the draft genome assembly of Chlorobium ferroxidans DSM 13031.</title>
        <authorList>
            <consortium name="US DOE Joint Genome Institute (JGI-ORNL)"/>
            <person name="Larimer F."/>
            <person name="Land M."/>
            <person name="Hauser L."/>
        </authorList>
    </citation>
    <scope>NUCLEOTIDE SEQUENCE [LARGE SCALE GENOMIC DNA]</scope>
    <source>
        <strain evidence="2 3">DSM 13031</strain>
    </source>
</reference>
<protein>
    <recommendedName>
        <fullName evidence="4">Glycosyltransferase RgtA/B/C/D-like domain-containing protein</fullName>
    </recommendedName>
</protein>
<name>Q0YTY2_9CHLB</name>
<keyword evidence="3" id="KW-1185">Reference proteome</keyword>
<feature type="transmembrane region" description="Helical" evidence="1">
    <location>
        <begin position="55"/>
        <end position="74"/>
    </location>
</feature>
<feature type="transmembrane region" description="Helical" evidence="1">
    <location>
        <begin position="291"/>
        <end position="311"/>
    </location>
</feature>
<keyword evidence="1" id="KW-0812">Transmembrane</keyword>
<keyword evidence="1" id="KW-1133">Transmembrane helix</keyword>
<sequence length="516" mass="59182">MTGSLKSRNIIAAFVFLLVLLYLFLGTGLHGDDYSAVGRWSDVWEFLNPDPKKKSILLYLLPTFYTFWWPYFLIGFEHQWVYDLIKMVAHAISFYCVYRFACDYFPRDRAMLASALFVFSPLHDTTMYWYMTVPYVFFPSVILYAHSLIRHNKNVSGLLLLMLGSFSYYFSPPYLFGMACVFAFERKYRKALIVAVPGLIYVVYYLFVKYTYTDVDARINGGLSFAGIVKSLIMQPITLVEAAIGPSYWLKIYYSIGSISLVSFIIASGIVLWLLLKSGSFSDPPAASKSLYFGLLSVLLLSFGIYSLTLLYHYSVFNTANRANVYASLLVAFLLARMPLNRKTVLLLALIFILPVFGLSDHWKAWDINQRRIIENVENNRQLREIEAGSTLLVTGNSYSRLGPFAHIDFFISPWVIKNIFKESVKSTDIVAFTSYLHLDRGVLVDPKFDAVYPLTHRIYVYDSVRNSLSEIALSSLPQLLSQRPREIQHWVQLAKGTWIESFVTAVSPRLVYLFQ</sequence>
<evidence type="ECO:0008006" key="4">
    <source>
        <dbReference type="Google" id="ProtNLM"/>
    </source>
</evidence>
<feature type="transmembrane region" description="Helical" evidence="1">
    <location>
        <begin position="190"/>
        <end position="208"/>
    </location>
</feature>
<gene>
    <name evidence="2" type="ORF">CferDRAFT_1777</name>
</gene>
<dbReference type="RefSeq" id="WP_006365544.1">
    <property type="nucleotide sequence ID" value="NZ_AASE01000002.1"/>
</dbReference>
<accession>Q0YTY2</accession>
<evidence type="ECO:0000313" key="2">
    <source>
        <dbReference type="EMBL" id="EAT59770.1"/>
    </source>
</evidence>
<evidence type="ECO:0000313" key="3">
    <source>
        <dbReference type="Proteomes" id="UP000004162"/>
    </source>
</evidence>
<feature type="transmembrane region" description="Helical" evidence="1">
    <location>
        <begin position="346"/>
        <end position="363"/>
    </location>
</feature>
<evidence type="ECO:0000256" key="1">
    <source>
        <dbReference type="SAM" id="Phobius"/>
    </source>
</evidence>
<comment type="caution">
    <text evidence="2">The sequence shown here is derived from an EMBL/GenBank/DDBJ whole genome shotgun (WGS) entry which is preliminary data.</text>
</comment>
<dbReference type="AlphaFoldDB" id="Q0YTY2"/>
<feature type="transmembrane region" description="Helical" evidence="1">
    <location>
        <begin position="127"/>
        <end position="146"/>
    </location>
</feature>